<gene>
    <name evidence="6" type="ordered locus">Mpet_1595</name>
</gene>
<dbReference type="InterPro" id="IPR003439">
    <property type="entry name" value="ABC_transporter-like_ATP-bd"/>
</dbReference>
<proteinExistence type="inferred from homology"/>
<dbReference type="EMBL" id="CP002117">
    <property type="protein sequence ID" value="ADN36352.1"/>
    <property type="molecule type" value="Genomic_DNA"/>
</dbReference>
<accession>E1RGQ7</accession>
<reference evidence="6 7" key="1">
    <citation type="journal article" date="2010" name="Stand. Genomic Sci.">
        <title>Complete genome sequence of Methanoplanus petrolearius type strain (SEBR 4847).</title>
        <authorList>
            <person name="Brambilla E."/>
            <person name="Djao O.D."/>
            <person name="Daligault H."/>
            <person name="Lapidus A."/>
            <person name="Lucas S."/>
            <person name="Hammon N."/>
            <person name="Nolan M."/>
            <person name="Tice H."/>
            <person name="Cheng J.F."/>
            <person name="Han C."/>
            <person name="Tapia R."/>
            <person name="Goodwin L."/>
            <person name="Pitluck S."/>
            <person name="Liolios K."/>
            <person name="Ivanova N."/>
            <person name="Mavromatis K."/>
            <person name="Mikhailova N."/>
            <person name="Pati A."/>
            <person name="Chen A."/>
            <person name="Palaniappan K."/>
            <person name="Land M."/>
            <person name="Hauser L."/>
            <person name="Chang Y.J."/>
            <person name="Jeffries C.D."/>
            <person name="Rohde M."/>
            <person name="Spring S."/>
            <person name="Sikorski J."/>
            <person name="Goker M."/>
            <person name="Woyke T."/>
            <person name="Bristow J."/>
            <person name="Eisen J.A."/>
            <person name="Markowitz V."/>
            <person name="Hugenholtz P."/>
            <person name="Kyrpides N.C."/>
            <person name="Klenk H.P."/>
        </authorList>
    </citation>
    <scope>NUCLEOTIDE SEQUENCE [LARGE SCALE GENOMIC DNA]</scope>
    <source>
        <strain evidence="7">DSM 11571 / OCM 486 / SEBR 4847</strain>
    </source>
</reference>
<protein>
    <submittedName>
        <fullName evidence="6">ABC transporter related protein</fullName>
    </submittedName>
</protein>
<sequence>MSVLIIQGKHCGFPKYSGEQNTVNNGEYMIKTENLTKEYNEKNAVDNLNLEVGDGEVFGFLGPNGAGKSTTILMLTGMIEPTSGICTIDGVNVALNPLKGKEILGYLPEDVGFYRNLTGYENLDYLGKFYPIEKNEREERIERLLKSVRLNGVTQKVGEYSRGMNQRLGLALALLNDPKVVILDEPTANLDPEGVLRYREIIKELEQEGKTVLICSHILSEVRAVCTTLGIISQGRLVAKGSVEEVEDELIRQSGTRQKIVIKSINPDLYTEVESIKNPDILEIERTKDGIEISVEKDIRPILAEKLKNHCSGITEMYLDRPGLEDLFLKVYRRE</sequence>
<comment type="similarity">
    <text evidence="1">Belongs to the ABC transporter superfamily.</text>
</comment>
<dbReference type="KEGG" id="mpi:Mpet_1595"/>
<dbReference type="Gene3D" id="3.40.50.300">
    <property type="entry name" value="P-loop containing nucleotide triphosphate hydrolases"/>
    <property type="match status" value="1"/>
</dbReference>
<name>E1RGQ7_METP4</name>
<evidence type="ECO:0000313" key="7">
    <source>
        <dbReference type="Proteomes" id="UP000006565"/>
    </source>
</evidence>
<dbReference type="PANTHER" id="PTHR43335">
    <property type="entry name" value="ABC TRANSPORTER, ATP-BINDING PROTEIN"/>
    <property type="match status" value="1"/>
</dbReference>
<dbReference type="AlphaFoldDB" id="E1RGQ7"/>
<dbReference type="STRING" id="679926.Mpet_1595"/>
<evidence type="ECO:0000256" key="2">
    <source>
        <dbReference type="ARBA" id="ARBA00022448"/>
    </source>
</evidence>
<evidence type="ECO:0000313" key="6">
    <source>
        <dbReference type="EMBL" id="ADN36352.1"/>
    </source>
</evidence>
<keyword evidence="4" id="KW-0067">ATP-binding</keyword>
<dbReference type="Pfam" id="PF00005">
    <property type="entry name" value="ABC_tran"/>
    <property type="match status" value="1"/>
</dbReference>
<keyword evidence="7" id="KW-1185">Reference proteome</keyword>
<dbReference type="PROSITE" id="PS50893">
    <property type="entry name" value="ABC_TRANSPORTER_2"/>
    <property type="match status" value="1"/>
</dbReference>
<dbReference type="CDD" id="cd03230">
    <property type="entry name" value="ABC_DR_subfamily_A"/>
    <property type="match status" value="1"/>
</dbReference>
<dbReference type="Proteomes" id="UP000006565">
    <property type="component" value="Chromosome"/>
</dbReference>
<evidence type="ECO:0000256" key="3">
    <source>
        <dbReference type="ARBA" id="ARBA00022741"/>
    </source>
</evidence>
<evidence type="ECO:0000256" key="4">
    <source>
        <dbReference type="ARBA" id="ARBA00022840"/>
    </source>
</evidence>
<dbReference type="SUPFAM" id="SSF52540">
    <property type="entry name" value="P-loop containing nucleoside triphosphate hydrolases"/>
    <property type="match status" value="1"/>
</dbReference>
<dbReference type="InterPro" id="IPR003593">
    <property type="entry name" value="AAA+_ATPase"/>
</dbReference>
<organism evidence="6 7">
    <name type="scientific">Methanolacinia petrolearia (strain DSM 11571 / OCM 486 / SEBR 4847)</name>
    <name type="common">Methanoplanus petrolearius</name>
    <dbReference type="NCBI Taxonomy" id="679926"/>
    <lineage>
        <taxon>Archaea</taxon>
        <taxon>Methanobacteriati</taxon>
        <taxon>Methanobacteriota</taxon>
        <taxon>Stenosarchaea group</taxon>
        <taxon>Methanomicrobia</taxon>
        <taxon>Methanomicrobiales</taxon>
        <taxon>Methanomicrobiaceae</taxon>
        <taxon>Methanolacinia</taxon>
    </lineage>
</organism>
<keyword evidence="2" id="KW-0813">Transport</keyword>
<dbReference type="SMART" id="SM00382">
    <property type="entry name" value="AAA"/>
    <property type="match status" value="1"/>
</dbReference>
<dbReference type="GO" id="GO:0005524">
    <property type="term" value="F:ATP binding"/>
    <property type="evidence" value="ECO:0007669"/>
    <property type="project" value="UniProtKB-KW"/>
</dbReference>
<keyword evidence="3" id="KW-0547">Nucleotide-binding</keyword>
<dbReference type="PANTHER" id="PTHR43335:SF4">
    <property type="entry name" value="ABC TRANSPORTER, ATP-BINDING PROTEIN"/>
    <property type="match status" value="1"/>
</dbReference>
<dbReference type="eggNOG" id="arCOG00194">
    <property type="taxonomic scope" value="Archaea"/>
</dbReference>
<dbReference type="HOGENOM" id="CLU_000604_1_2_2"/>
<evidence type="ECO:0000256" key="1">
    <source>
        <dbReference type="ARBA" id="ARBA00005417"/>
    </source>
</evidence>
<dbReference type="GO" id="GO:0016887">
    <property type="term" value="F:ATP hydrolysis activity"/>
    <property type="evidence" value="ECO:0007669"/>
    <property type="project" value="InterPro"/>
</dbReference>
<dbReference type="InterPro" id="IPR027417">
    <property type="entry name" value="P-loop_NTPase"/>
</dbReference>
<feature type="domain" description="ABC transporter" evidence="5">
    <location>
        <begin position="30"/>
        <end position="259"/>
    </location>
</feature>
<evidence type="ECO:0000259" key="5">
    <source>
        <dbReference type="PROSITE" id="PS50893"/>
    </source>
</evidence>